<reference evidence="1 2" key="1">
    <citation type="submission" date="2015-09" db="EMBL/GenBank/DDBJ databases">
        <title>Draft genome of the parasitic nematode Teladorsagia circumcincta isolate WARC Sus (inbred).</title>
        <authorList>
            <person name="Mitreva M."/>
        </authorList>
    </citation>
    <scope>NUCLEOTIDE SEQUENCE [LARGE SCALE GENOMIC DNA]</scope>
    <source>
        <strain evidence="1 2">S</strain>
    </source>
</reference>
<sequence>MGITKDYLRYVHSGSCGCVGSANGEICAIDATTCAVTACENVSFYNMRTNEK</sequence>
<feature type="non-terminal residue" evidence="1">
    <location>
        <position position="52"/>
    </location>
</feature>
<evidence type="ECO:0000313" key="2">
    <source>
        <dbReference type="Proteomes" id="UP000230423"/>
    </source>
</evidence>
<keyword evidence="2" id="KW-1185">Reference proteome</keyword>
<organism evidence="1 2">
    <name type="scientific">Teladorsagia circumcincta</name>
    <name type="common">Brown stomach worm</name>
    <name type="synonym">Ostertagia circumcincta</name>
    <dbReference type="NCBI Taxonomy" id="45464"/>
    <lineage>
        <taxon>Eukaryota</taxon>
        <taxon>Metazoa</taxon>
        <taxon>Ecdysozoa</taxon>
        <taxon>Nematoda</taxon>
        <taxon>Chromadorea</taxon>
        <taxon>Rhabditida</taxon>
        <taxon>Rhabditina</taxon>
        <taxon>Rhabditomorpha</taxon>
        <taxon>Strongyloidea</taxon>
        <taxon>Trichostrongylidae</taxon>
        <taxon>Teladorsagia</taxon>
    </lineage>
</organism>
<dbReference type="AlphaFoldDB" id="A0A2G9TAZ5"/>
<name>A0A2G9TAZ5_TELCI</name>
<protein>
    <submittedName>
        <fullName evidence="1">Uncharacterized protein</fullName>
    </submittedName>
</protein>
<gene>
    <name evidence="1" type="ORF">TELCIR_23918</name>
</gene>
<proteinExistence type="predicted"/>
<dbReference type="Proteomes" id="UP000230423">
    <property type="component" value="Unassembled WGS sequence"/>
</dbReference>
<accession>A0A2G9TAZ5</accession>
<evidence type="ECO:0000313" key="1">
    <source>
        <dbReference type="EMBL" id="PIO54712.1"/>
    </source>
</evidence>
<dbReference type="OrthoDB" id="407922at2759"/>
<dbReference type="EMBL" id="KZ393348">
    <property type="protein sequence ID" value="PIO54712.1"/>
    <property type="molecule type" value="Genomic_DNA"/>
</dbReference>